<dbReference type="Proteomes" id="UP000030960">
    <property type="component" value="Unassembled WGS sequence"/>
</dbReference>
<dbReference type="InterPro" id="IPR048279">
    <property type="entry name" value="MdtK-like"/>
</dbReference>
<evidence type="ECO:0000256" key="1">
    <source>
        <dbReference type="ARBA" id="ARBA00004429"/>
    </source>
</evidence>
<reference evidence="8 9" key="1">
    <citation type="submission" date="2014-10" db="EMBL/GenBank/DDBJ databases">
        <title>Genome sequence of Ponticoccus sp. strain UMTAT08 isolated from clonal culture of toxic dinoflagellate Alexandrium tamiyavanichii.</title>
        <authorList>
            <person name="Gan H.Y."/>
            <person name="Muhd D.-D."/>
            <person name="Mohd Noor M.E."/>
            <person name="Yeong Y.S."/>
            <person name="Usup G."/>
        </authorList>
    </citation>
    <scope>NUCLEOTIDE SEQUENCE [LARGE SCALE GENOMIC DNA]</scope>
    <source>
        <strain evidence="8 9">UMTAT08</strain>
    </source>
</reference>
<feature type="transmembrane region" description="Helical" evidence="7">
    <location>
        <begin position="99"/>
        <end position="121"/>
    </location>
</feature>
<evidence type="ECO:0000256" key="3">
    <source>
        <dbReference type="ARBA" id="ARBA00022475"/>
    </source>
</evidence>
<dbReference type="EMBL" id="JSUQ01000008">
    <property type="protein sequence ID" value="KHQ53231.1"/>
    <property type="molecule type" value="Genomic_DNA"/>
</dbReference>
<dbReference type="GO" id="GO:0042910">
    <property type="term" value="F:xenobiotic transmembrane transporter activity"/>
    <property type="evidence" value="ECO:0007669"/>
    <property type="project" value="InterPro"/>
</dbReference>
<keyword evidence="6 7" id="KW-0472">Membrane</keyword>
<feature type="transmembrane region" description="Helical" evidence="7">
    <location>
        <begin position="419"/>
        <end position="441"/>
    </location>
</feature>
<feature type="transmembrane region" description="Helical" evidence="7">
    <location>
        <begin position="322"/>
        <end position="343"/>
    </location>
</feature>
<feature type="transmembrane region" description="Helical" evidence="7">
    <location>
        <begin position="363"/>
        <end position="383"/>
    </location>
</feature>
<dbReference type="GO" id="GO:0005886">
    <property type="term" value="C:plasma membrane"/>
    <property type="evidence" value="ECO:0007669"/>
    <property type="project" value="UniProtKB-SubCell"/>
</dbReference>
<name>A0A0B3S976_9RHOB</name>
<feature type="transmembrane region" description="Helical" evidence="7">
    <location>
        <begin position="200"/>
        <end position="220"/>
    </location>
</feature>
<evidence type="ECO:0000256" key="5">
    <source>
        <dbReference type="ARBA" id="ARBA00022989"/>
    </source>
</evidence>
<comment type="caution">
    <text evidence="8">The sequence shown here is derived from an EMBL/GenBank/DDBJ whole genome shotgun (WGS) entry which is preliminary data.</text>
</comment>
<dbReference type="PATRIC" id="fig|1515334.3.peg.2275"/>
<keyword evidence="3" id="KW-1003">Cell membrane</keyword>
<keyword evidence="4 7" id="KW-0812">Transmembrane</keyword>
<organism evidence="8 9">
    <name type="scientific">Mameliella alba</name>
    <dbReference type="NCBI Taxonomy" id="561184"/>
    <lineage>
        <taxon>Bacteria</taxon>
        <taxon>Pseudomonadati</taxon>
        <taxon>Pseudomonadota</taxon>
        <taxon>Alphaproteobacteria</taxon>
        <taxon>Rhodobacterales</taxon>
        <taxon>Roseobacteraceae</taxon>
        <taxon>Mameliella</taxon>
    </lineage>
</organism>
<accession>A0A0B3S976</accession>
<dbReference type="InterPro" id="IPR002528">
    <property type="entry name" value="MATE_fam"/>
</dbReference>
<keyword evidence="9" id="KW-1185">Reference proteome</keyword>
<dbReference type="PANTHER" id="PTHR43549">
    <property type="entry name" value="MULTIDRUG RESISTANCE PROTEIN YPNP-RELATED"/>
    <property type="match status" value="1"/>
</dbReference>
<feature type="transmembrane region" description="Helical" evidence="7">
    <location>
        <begin position="174"/>
        <end position="194"/>
    </location>
</feature>
<proteinExistence type="predicted"/>
<dbReference type="GO" id="GO:0015297">
    <property type="term" value="F:antiporter activity"/>
    <property type="evidence" value="ECO:0007669"/>
    <property type="project" value="InterPro"/>
</dbReference>
<evidence type="ECO:0000256" key="6">
    <source>
        <dbReference type="ARBA" id="ARBA00023136"/>
    </source>
</evidence>
<feature type="transmembrane region" description="Helical" evidence="7">
    <location>
        <begin position="53"/>
        <end position="78"/>
    </location>
</feature>
<evidence type="ECO:0000256" key="2">
    <source>
        <dbReference type="ARBA" id="ARBA00022448"/>
    </source>
</evidence>
<evidence type="ECO:0000256" key="7">
    <source>
        <dbReference type="SAM" id="Phobius"/>
    </source>
</evidence>
<dbReference type="STRING" id="561184.SAMN05216376_11443"/>
<feature type="transmembrane region" description="Helical" evidence="7">
    <location>
        <begin position="141"/>
        <end position="162"/>
    </location>
</feature>
<evidence type="ECO:0000313" key="9">
    <source>
        <dbReference type="Proteomes" id="UP000030960"/>
    </source>
</evidence>
<feature type="transmembrane region" description="Helical" evidence="7">
    <location>
        <begin position="395"/>
        <end position="413"/>
    </location>
</feature>
<sequence length="469" mass="49543">MADEASGAGGRFLTGSTLGHVVRMTLSGAAGITFVFVVDAANLFWLSQLGEPILMAAIGYAFAVQFFTVSIGVGLMIATTALVSRSIGRGERAIAREQGAAGMLLCFLVQAATAGLVVLFRHDLLASAGAEGEALDLAARYVALSMPSLAVMAVGLCGSAVLRADGLARQAMMVTMGGGLIMLGLDPLLIYVWGWGLDGAALSVWIFRGIMAGLAIWFAAHRNGLLAMPRPALLLRHGPGLLRVALPAIITQMATPFGNFLLTGFIAMHGDTAVAAWAVINRLTVVAFGGLFSLAGAIGGIFGQNFGARQFDRLRQTYRDAVLFCVVYAAGVWLILMALTGPIARGFGLEGEGAEVLQAFTQFGALSFTLGGLLFVSNAAFNTLGRPLWASVQSWLREAVLMWPVALWLSGVYAAQGVIYAQALVGAVMGVVAGVLGWRYVRGIGEGALPRVNLRERRALRDPNRWRRR</sequence>
<dbReference type="PIRSF" id="PIRSF006603">
    <property type="entry name" value="DinF"/>
    <property type="match status" value="1"/>
</dbReference>
<dbReference type="AlphaFoldDB" id="A0A0B3S976"/>
<evidence type="ECO:0000313" key="8">
    <source>
        <dbReference type="EMBL" id="KHQ53231.1"/>
    </source>
</evidence>
<comment type="subcellular location">
    <subcellularLocation>
        <location evidence="1">Cell inner membrane</location>
        <topology evidence="1">Multi-pass membrane protein</topology>
    </subcellularLocation>
</comment>
<protein>
    <submittedName>
        <fullName evidence="8">Putative MATE efflux family protein</fullName>
    </submittedName>
</protein>
<keyword evidence="5 7" id="KW-1133">Transmembrane helix</keyword>
<evidence type="ECO:0000256" key="4">
    <source>
        <dbReference type="ARBA" id="ARBA00022692"/>
    </source>
</evidence>
<feature type="transmembrane region" description="Helical" evidence="7">
    <location>
        <begin position="21"/>
        <end position="47"/>
    </location>
</feature>
<dbReference type="PANTHER" id="PTHR43549:SF2">
    <property type="entry name" value="MULTIDRUG RESISTANCE PROTEIN NORM-RELATED"/>
    <property type="match status" value="1"/>
</dbReference>
<dbReference type="Pfam" id="PF01554">
    <property type="entry name" value="MatE"/>
    <property type="match status" value="2"/>
</dbReference>
<dbReference type="InterPro" id="IPR052031">
    <property type="entry name" value="Membrane_Transporter-Flippase"/>
</dbReference>
<feature type="transmembrane region" description="Helical" evidence="7">
    <location>
        <begin position="274"/>
        <end position="302"/>
    </location>
</feature>
<feature type="transmembrane region" description="Helical" evidence="7">
    <location>
        <begin position="241"/>
        <end position="268"/>
    </location>
</feature>
<keyword evidence="2" id="KW-0813">Transport</keyword>
<gene>
    <name evidence="8" type="ORF">OA50_02258</name>
</gene>
<dbReference type="RefSeq" id="WP_223306194.1">
    <property type="nucleotide sequence ID" value="NZ_JSUQ01000008.1"/>
</dbReference>